<comment type="subcellular location">
    <subcellularLocation>
        <location evidence="1">Cytoplasm</location>
    </subcellularLocation>
</comment>
<evidence type="ECO:0000256" key="1">
    <source>
        <dbReference type="ARBA" id="ARBA00004496"/>
    </source>
</evidence>
<dbReference type="OrthoDB" id="9803735at2"/>
<name>A0A1M6IUA8_9BACT</name>
<evidence type="ECO:0000259" key="12">
    <source>
        <dbReference type="PROSITE" id="PS50931"/>
    </source>
</evidence>
<reference evidence="13 14" key="1">
    <citation type="submission" date="2016-11" db="EMBL/GenBank/DDBJ databases">
        <authorList>
            <person name="Jaros S."/>
            <person name="Januszkiewicz K."/>
            <person name="Wedrychowicz H."/>
        </authorList>
    </citation>
    <scope>NUCLEOTIDE SEQUENCE [LARGE SCALE GENOMIC DNA]</scope>
    <source>
        <strain evidence="13 14">DSM 18772</strain>
    </source>
</reference>
<dbReference type="Pfam" id="PF00126">
    <property type="entry name" value="HTH_1"/>
    <property type="match status" value="1"/>
</dbReference>
<keyword evidence="7" id="KW-0805">Transcription regulation</keyword>
<evidence type="ECO:0000256" key="4">
    <source>
        <dbReference type="ARBA" id="ARBA00022490"/>
    </source>
</evidence>
<dbReference type="FunCoup" id="A0A1M6IUA8">
    <property type="interactions" value="53"/>
</dbReference>
<dbReference type="STRING" id="1123071.SAMN02745181_1917"/>
<dbReference type="PANTHER" id="PTHR30126:SF25">
    <property type="entry name" value="HTH-TYPE TRANSCRIPTIONAL REGULATOR METR"/>
    <property type="match status" value="1"/>
</dbReference>
<dbReference type="InterPro" id="IPR037406">
    <property type="entry name" value="MetR_PBP2"/>
</dbReference>
<evidence type="ECO:0000256" key="8">
    <source>
        <dbReference type="ARBA" id="ARBA00023125"/>
    </source>
</evidence>
<evidence type="ECO:0000256" key="9">
    <source>
        <dbReference type="ARBA" id="ARBA00023159"/>
    </source>
</evidence>
<accession>A0A1M6IUA8</accession>
<dbReference type="GO" id="GO:0009086">
    <property type="term" value="P:methionine biosynthetic process"/>
    <property type="evidence" value="ECO:0007669"/>
    <property type="project" value="UniProtKB-KW"/>
</dbReference>
<evidence type="ECO:0000256" key="5">
    <source>
        <dbReference type="ARBA" id="ARBA00022491"/>
    </source>
</evidence>
<dbReference type="SUPFAM" id="SSF46785">
    <property type="entry name" value="Winged helix' DNA-binding domain"/>
    <property type="match status" value="1"/>
</dbReference>
<dbReference type="EMBL" id="FQYR01000003">
    <property type="protein sequence ID" value="SHJ38033.1"/>
    <property type="molecule type" value="Genomic_DNA"/>
</dbReference>
<evidence type="ECO:0000256" key="7">
    <source>
        <dbReference type="ARBA" id="ARBA00023015"/>
    </source>
</evidence>
<evidence type="ECO:0000256" key="3">
    <source>
        <dbReference type="ARBA" id="ARBA00019365"/>
    </source>
</evidence>
<dbReference type="PANTHER" id="PTHR30126">
    <property type="entry name" value="HTH-TYPE TRANSCRIPTIONAL REGULATOR"/>
    <property type="match status" value="1"/>
</dbReference>
<sequence length="308" mass="35378">MSILEIRHFDTLMAIAETGSVTRASERLCLSQSALSHQVKALEEEYGGELFIRKTSPIQWTRLGERLLGLSYDVRRLVTDAERDLSKIQQGVAGQLRIAVECHSCFDWLMPAMDMFRRAWPEVEMDLISGFHADPGGLLDEGRADLVIISQKSRRKETDFYPLFQFEMPCLLANDHPLAKKEYLTARDFEMETLITYPIPEERMDVYRKVLRPGGVQPRDTRRTELTVAILQLVASKRGVSVLPRWAVAKYLDEGYICERKITKNGLLSELYAAIRRESSHQAYMQDFMRMMKVTMGGMFSDVKILDN</sequence>
<keyword evidence="8" id="KW-0238">DNA-binding</keyword>
<dbReference type="PRINTS" id="PR00039">
    <property type="entry name" value="HTHLYSR"/>
</dbReference>
<dbReference type="InterPro" id="IPR000847">
    <property type="entry name" value="LysR_HTH_N"/>
</dbReference>
<proteinExistence type="inferred from homology"/>
<dbReference type="InterPro" id="IPR036388">
    <property type="entry name" value="WH-like_DNA-bd_sf"/>
</dbReference>
<dbReference type="AlphaFoldDB" id="A0A1M6IUA8"/>
<evidence type="ECO:0000256" key="10">
    <source>
        <dbReference type="ARBA" id="ARBA00023163"/>
    </source>
</evidence>
<dbReference type="Proteomes" id="UP000184510">
    <property type="component" value="Unassembled WGS sequence"/>
</dbReference>
<dbReference type="Gene3D" id="3.40.190.10">
    <property type="entry name" value="Periplasmic binding protein-like II"/>
    <property type="match status" value="1"/>
</dbReference>
<evidence type="ECO:0000256" key="6">
    <source>
        <dbReference type="ARBA" id="ARBA00022605"/>
    </source>
</evidence>
<keyword evidence="14" id="KW-1185">Reference proteome</keyword>
<dbReference type="Gene3D" id="1.10.10.10">
    <property type="entry name" value="Winged helix-like DNA-binding domain superfamily/Winged helix DNA-binding domain"/>
    <property type="match status" value="1"/>
</dbReference>
<keyword evidence="10" id="KW-0804">Transcription</keyword>
<dbReference type="PROSITE" id="PS50931">
    <property type="entry name" value="HTH_LYSR"/>
    <property type="match status" value="1"/>
</dbReference>
<protein>
    <recommendedName>
        <fullName evidence="3">HTH-type transcriptional regulator MetR</fullName>
    </recommendedName>
</protein>
<gene>
    <name evidence="13" type="ORF">SAMN02745181_1917</name>
</gene>
<keyword evidence="5" id="KW-0678">Repressor</keyword>
<organism evidence="13 14">
    <name type="scientific">Rubritalea squalenifaciens DSM 18772</name>
    <dbReference type="NCBI Taxonomy" id="1123071"/>
    <lineage>
        <taxon>Bacteria</taxon>
        <taxon>Pseudomonadati</taxon>
        <taxon>Verrucomicrobiota</taxon>
        <taxon>Verrucomicrobiia</taxon>
        <taxon>Verrucomicrobiales</taxon>
        <taxon>Rubritaleaceae</taxon>
        <taxon>Rubritalea</taxon>
    </lineage>
</organism>
<dbReference type="CDD" id="cd08441">
    <property type="entry name" value="PBP2_MetR"/>
    <property type="match status" value="1"/>
</dbReference>
<evidence type="ECO:0000256" key="11">
    <source>
        <dbReference type="ARBA" id="ARBA00023167"/>
    </source>
</evidence>
<keyword evidence="11" id="KW-0486">Methionine biosynthesis</keyword>
<evidence type="ECO:0000313" key="14">
    <source>
        <dbReference type="Proteomes" id="UP000184510"/>
    </source>
</evidence>
<dbReference type="Pfam" id="PF03466">
    <property type="entry name" value="LysR_substrate"/>
    <property type="match status" value="1"/>
</dbReference>
<dbReference type="GO" id="GO:0000976">
    <property type="term" value="F:transcription cis-regulatory region binding"/>
    <property type="evidence" value="ECO:0007669"/>
    <property type="project" value="TreeGrafter"/>
</dbReference>
<comment type="similarity">
    <text evidence="2">Belongs to the LysR transcriptional regulatory family.</text>
</comment>
<dbReference type="GO" id="GO:0003700">
    <property type="term" value="F:DNA-binding transcription factor activity"/>
    <property type="evidence" value="ECO:0007669"/>
    <property type="project" value="InterPro"/>
</dbReference>
<keyword evidence="4" id="KW-0963">Cytoplasm</keyword>
<evidence type="ECO:0000256" key="2">
    <source>
        <dbReference type="ARBA" id="ARBA00009437"/>
    </source>
</evidence>
<keyword evidence="6" id="KW-0028">Amino-acid biosynthesis</keyword>
<dbReference type="InterPro" id="IPR036390">
    <property type="entry name" value="WH_DNA-bd_sf"/>
</dbReference>
<evidence type="ECO:0000313" key="13">
    <source>
        <dbReference type="EMBL" id="SHJ38033.1"/>
    </source>
</evidence>
<dbReference type="RefSeq" id="WP_143183494.1">
    <property type="nucleotide sequence ID" value="NZ_FQYR01000003.1"/>
</dbReference>
<dbReference type="SUPFAM" id="SSF53850">
    <property type="entry name" value="Periplasmic binding protein-like II"/>
    <property type="match status" value="1"/>
</dbReference>
<dbReference type="InParanoid" id="A0A1M6IUA8"/>
<feature type="domain" description="HTH lysR-type" evidence="12">
    <location>
        <begin position="4"/>
        <end position="61"/>
    </location>
</feature>
<keyword evidence="9" id="KW-0010">Activator</keyword>
<dbReference type="GO" id="GO:0005737">
    <property type="term" value="C:cytoplasm"/>
    <property type="evidence" value="ECO:0007669"/>
    <property type="project" value="UniProtKB-SubCell"/>
</dbReference>
<dbReference type="InterPro" id="IPR005119">
    <property type="entry name" value="LysR_subst-bd"/>
</dbReference>